<dbReference type="GO" id="GO:0005213">
    <property type="term" value="F:structural constituent of egg chorion"/>
    <property type="evidence" value="ECO:0007669"/>
    <property type="project" value="InterPro"/>
</dbReference>
<gene>
    <name evidence="4" type="ORF">BINO364_LOCUS3781</name>
</gene>
<protein>
    <submittedName>
        <fullName evidence="4">Uncharacterized protein</fullName>
    </submittedName>
</protein>
<evidence type="ECO:0000256" key="1">
    <source>
        <dbReference type="ARBA" id="ARBA00005906"/>
    </source>
</evidence>
<dbReference type="GO" id="GO:0042600">
    <property type="term" value="C:egg chorion"/>
    <property type="evidence" value="ECO:0007669"/>
    <property type="project" value="InterPro"/>
</dbReference>
<comment type="similarity">
    <text evidence="1 3">Belongs to the chorion protein family.</text>
</comment>
<evidence type="ECO:0000313" key="4">
    <source>
        <dbReference type="EMBL" id="CAH0717142.1"/>
    </source>
</evidence>
<dbReference type="AlphaFoldDB" id="A0A8J9UBF9"/>
<dbReference type="GO" id="GO:0007304">
    <property type="term" value="P:chorion-containing eggshell formation"/>
    <property type="evidence" value="ECO:0007669"/>
    <property type="project" value="InterPro"/>
</dbReference>
<proteinExistence type="inferred from homology"/>
<dbReference type="OrthoDB" id="7485251at2759"/>
<name>A0A8J9UBF9_9NEOP</name>
<evidence type="ECO:0000313" key="5">
    <source>
        <dbReference type="Proteomes" id="UP000838878"/>
    </source>
</evidence>
<reference evidence="4" key="1">
    <citation type="submission" date="2021-12" db="EMBL/GenBank/DDBJ databases">
        <authorList>
            <person name="Martin H S."/>
        </authorList>
    </citation>
    <scope>NUCLEOTIDE SEQUENCE</scope>
</reference>
<evidence type="ECO:0000256" key="3">
    <source>
        <dbReference type="RuleBase" id="RU004378"/>
    </source>
</evidence>
<accession>A0A8J9UBF9</accession>
<keyword evidence="2" id="KW-0677">Repeat</keyword>
<dbReference type="InterPro" id="IPR002635">
    <property type="entry name" value="Chorion"/>
</dbReference>
<dbReference type="Pfam" id="PF01723">
    <property type="entry name" value="Chorion_1"/>
    <property type="match status" value="1"/>
</dbReference>
<dbReference type="Proteomes" id="UP000838878">
    <property type="component" value="Chromosome 11"/>
</dbReference>
<evidence type="ECO:0000256" key="2">
    <source>
        <dbReference type="ARBA" id="ARBA00022737"/>
    </source>
</evidence>
<dbReference type="EMBL" id="OV170231">
    <property type="protein sequence ID" value="CAH0717142.1"/>
    <property type="molecule type" value="Genomic_DNA"/>
</dbReference>
<keyword evidence="5" id="KW-1185">Reference proteome</keyword>
<organism evidence="4 5">
    <name type="scientific">Brenthis ino</name>
    <name type="common">lesser marbled fritillary</name>
    <dbReference type="NCBI Taxonomy" id="405034"/>
    <lineage>
        <taxon>Eukaryota</taxon>
        <taxon>Metazoa</taxon>
        <taxon>Ecdysozoa</taxon>
        <taxon>Arthropoda</taxon>
        <taxon>Hexapoda</taxon>
        <taxon>Insecta</taxon>
        <taxon>Pterygota</taxon>
        <taxon>Neoptera</taxon>
        <taxon>Endopterygota</taxon>
        <taxon>Lepidoptera</taxon>
        <taxon>Glossata</taxon>
        <taxon>Ditrysia</taxon>
        <taxon>Papilionoidea</taxon>
        <taxon>Nymphalidae</taxon>
        <taxon>Heliconiinae</taxon>
        <taxon>Argynnini</taxon>
        <taxon>Brenthis</taxon>
    </lineage>
</organism>
<sequence>MSQTVARAVSFLVFQILLYNSLTLSMGQFNFFNRPQFRTISRSPSNGPMFLNAKTYLTVLPSNVPVVPCFETTFTPEPLILTEKTATILHKVHKRDEEVDDVMTIACDSEEVLNNNCDFECDLEEILPLMAAAQIISYVPRSSVSQNIVGNINGYRPVNVGIPIARNVPNTIAAIPATNGVSLSPANIANGMMNGNLMNGQVTNSQIVNVQPANAQVASNQLANAQLVNAVNENAAMITNQEIAAINKANLANAGNANLANLAGKLANINGNVATFDLGNAFTVTSGSPGNQAFGIQLLADALEIGGTVAVNGQIPIFGTVALNGNLPTDGTASVSYSCDQPAASTTV</sequence>
<feature type="non-terminal residue" evidence="4">
    <location>
        <position position="348"/>
    </location>
</feature>